<dbReference type="NCBIfam" id="TIGR01245">
    <property type="entry name" value="trpD"/>
    <property type="match status" value="1"/>
</dbReference>
<dbReference type="Gene3D" id="1.20.970.10">
    <property type="entry name" value="Transferase, Pyrimidine Nucleoside Phosphorylase, Chain C"/>
    <property type="match status" value="1"/>
</dbReference>
<name>A0ABR6CIZ3_9BACI</name>
<feature type="binding site" evidence="5">
    <location>
        <position position="91"/>
    </location>
    <ligand>
        <name>Mg(2+)</name>
        <dbReference type="ChEBI" id="CHEBI:18420"/>
        <label>1</label>
    </ligand>
</feature>
<evidence type="ECO:0000256" key="1">
    <source>
        <dbReference type="ARBA" id="ARBA00022676"/>
    </source>
</evidence>
<gene>
    <name evidence="5" type="primary">trpD</name>
    <name evidence="8" type="ORF">HNP81_000301</name>
</gene>
<organism evidence="8 9">
    <name type="scientific">Peribacillus huizhouensis</name>
    <dbReference type="NCBI Taxonomy" id="1501239"/>
    <lineage>
        <taxon>Bacteria</taxon>
        <taxon>Bacillati</taxon>
        <taxon>Bacillota</taxon>
        <taxon>Bacilli</taxon>
        <taxon>Bacillales</taxon>
        <taxon>Bacillaceae</taxon>
        <taxon>Peribacillus</taxon>
    </lineage>
</organism>
<feature type="domain" description="Glycosyl transferase family 3 N-terminal" evidence="7">
    <location>
        <begin position="2"/>
        <end position="64"/>
    </location>
</feature>
<keyword evidence="5" id="KW-0479">Metal-binding</keyword>
<keyword evidence="1 5" id="KW-0328">Glycosyltransferase</keyword>
<evidence type="ECO:0000256" key="3">
    <source>
        <dbReference type="ARBA" id="ARBA00022822"/>
    </source>
</evidence>
<comment type="similarity">
    <text evidence="5">Belongs to the anthranilate phosphoribosyltransferase family.</text>
</comment>
<dbReference type="GO" id="GO:0016757">
    <property type="term" value="F:glycosyltransferase activity"/>
    <property type="evidence" value="ECO:0007669"/>
    <property type="project" value="UniProtKB-KW"/>
</dbReference>
<comment type="caution">
    <text evidence="8">The sequence shown here is derived from an EMBL/GenBank/DDBJ whole genome shotgun (WGS) entry which is preliminary data.</text>
</comment>
<comment type="subunit">
    <text evidence="5">Homodimer.</text>
</comment>
<dbReference type="SUPFAM" id="SSF52418">
    <property type="entry name" value="Nucleoside phosphorylase/phosphoribosyltransferase catalytic domain"/>
    <property type="match status" value="1"/>
</dbReference>
<reference evidence="8 9" key="1">
    <citation type="submission" date="2020-08" db="EMBL/GenBank/DDBJ databases">
        <title>Genomic Encyclopedia of Type Strains, Phase IV (KMG-IV): sequencing the most valuable type-strain genomes for metagenomic binning, comparative biology and taxonomic classification.</title>
        <authorList>
            <person name="Goeker M."/>
        </authorList>
    </citation>
    <scope>NUCLEOTIDE SEQUENCE [LARGE SCALE GENOMIC DNA]</scope>
    <source>
        <strain evidence="8 9">DSM 105481</strain>
    </source>
</reference>
<feature type="binding site" evidence="5">
    <location>
        <position position="87"/>
    </location>
    <ligand>
        <name>5-phospho-alpha-D-ribose 1-diphosphate</name>
        <dbReference type="ChEBI" id="CHEBI:58017"/>
    </ligand>
</feature>
<protein>
    <recommendedName>
        <fullName evidence="5">Anthranilate phosphoribosyltransferase</fullName>
        <ecNumber evidence="5">2.4.2.18</ecNumber>
    </recommendedName>
</protein>
<feature type="binding site" evidence="5">
    <location>
        <position position="225"/>
    </location>
    <ligand>
        <name>Mg(2+)</name>
        <dbReference type="ChEBI" id="CHEBI:18420"/>
        <label>2</label>
    </ligand>
</feature>
<dbReference type="SUPFAM" id="SSF47648">
    <property type="entry name" value="Nucleoside phosphorylase/phosphoribosyltransferase N-terminal domain"/>
    <property type="match status" value="1"/>
</dbReference>
<keyword evidence="2 5" id="KW-0808">Transferase</keyword>
<keyword evidence="9" id="KW-1185">Reference proteome</keyword>
<comment type="caution">
    <text evidence="5">Lacks conserved residue(s) required for the propagation of feature annotation.</text>
</comment>
<dbReference type="Gene3D" id="3.40.1030.10">
    <property type="entry name" value="Nucleoside phosphorylase/phosphoribosyltransferase catalytic domain"/>
    <property type="match status" value="1"/>
</dbReference>
<comment type="cofactor">
    <cofactor evidence="5">
        <name>Mg(2+)</name>
        <dbReference type="ChEBI" id="CHEBI:18420"/>
    </cofactor>
    <text evidence="5">Binds 2 magnesium ions per monomer.</text>
</comment>
<dbReference type="InterPro" id="IPR005940">
    <property type="entry name" value="Anthranilate_Pribosyl_Tfrase"/>
</dbReference>
<dbReference type="InterPro" id="IPR035902">
    <property type="entry name" value="Nuc_phospho_transferase"/>
</dbReference>
<dbReference type="EMBL" id="JACJHX010000001">
    <property type="protein sequence ID" value="MBA9025019.1"/>
    <property type="molecule type" value="Genomic_DNA"/>
</dbReference>
<evidence type="ECO:0000313" key="8">
    <source>
        <dbReference type="EMBL" id="MBA9025019.1"/>
    </source>
</evidence>
<evidence type="ECO:0000256" key="5">
    <source>
        <dbReference type="HAMAP-Rule" id="MF_00211"/>
    </source>
</evidence>
<dbReference type="Proteomes" id="UP000626697">
    <property type="component" value="Unassembled WGS sequence"/>
</dbReference>
<feature type="binding site" evidence="5">
    <location>
        <position position="79"/>
    </location>
    <ligand>
        <name>5-phospho-alpha-D-ribose 1-diphosphate</name>
        <dbReference type="ChEBI" id="CHEBI:58017"/>
    </ligand>
</feature>
<dbReference type="InterPro" id="IPR017459">
    <property type="entry name" value="Glycosyl_Trfase_fam3_N_dom"/>
</dbReference>
<feature type="binding site" evidence="5">
    <location>
        <position position="224"/>
    </location>
    <ligand>
        <name>Mg(2+)</name>
        <dbReference type="ChEBI" id="CHEBI:18420"/>
        <label>2</label>
    </ligand>
</feature>
<feature type="binding site" evidence="5">
    <location>
        <position position="119"/>
    </location>
    <ligand>
        <name>5-phospho-alpha-D-ribose 1-diphosphate</name>
        <dbReference type="ChEBI" id="CHEBI:58017"/>
    </ligand>
</feature>
<comment type="function">
    <text evidence="5">Catalyzes the transfer of the phosphoribosyl group of 5-phosphorylribose-1-pyrophosphate (PRPP) to anthranilate to yield N-(5'-phosphoribosyl)-anthranilate (PRA).</text>
</comment>
<dbReference type="RefSeq" id="WP_182501322.1">
    <property type="nucleotide sequence ID" value="NZ_JACJHX010000001.1"/>
</dbReference>
<dbReference type="Pfam" id="PF02885">
    <property type="entry name" value="Glycos_trans_3N"/>
    <property type="match status" value="1"/>
</dbReference>
<comment type="catalytic activity">
    <reaction evidence="5">
        <text>N-(5-phospho-beta-D-ribosyl)anthranilate + diphosphate = 5-phospho-alpha-D-ribose 1-diphosphate + anthranilate</text>
        <dbReference type="Rhea" id="RHEA:11768"/>
        <dbReference type="ChEBI" id="CHEBI:16567"/>
        <dbReference type="ChEBI" id="CHEBI:18277"/>
        <dbReference type="ChEBI" id="CHEBI:33019"/>
        <dbReference type="ChEBI" id="CHEBI:58017"/>
        <dbReference type="EC" id="2.4.2.18"/>
    </reaction>
</comment>
<dbReference type="InterPro" id="IPR000312">
    <property type="entry name" value="Glycosyl_Trfase_fam3"/>
</dbReference>
<comment type="pathway">
    <text evidence="5">Amino-acid biosynthesis; L-tryptophan biosynthesis; L-tryptophan from chorismate: step 2/5.</text>
</comment>
<feature type="binding site" evidence="5">
    <location>
        <position position="110"/>
    </location>
    <ligand>
        <name>anthranilate</name>
        <dbReference type="ChEBI" id="CHEBI:16567"/>
        <label>1</label>
    </ligand>
</feature>
<dbReference type="PANTHER" id="PTHR43285:SF2">
    <property type="entry name" value="ANTHRANILATE PHOSPHORIBOSYLTRANSFERASE"/>
    <property type="match status" value="1"/>
</dbReference>
<keyword evidence="4 5" id="KW-0057">Aromatic amino acid biosynthesis</keyword>
<sequence length="341" mass="36993">MKKYLEKLSQHESLSQEEMLDAAHLMFTDEITDSEMAAFLIALKSKGETADEIASLASVLRKKAISVNGQFDQVMDNCGTGGDGSQSFNISTASAFVLAGAGIKVAKHGNRSVSSKTGSADVLEALGVNLHLTSQEIEERLEAIGIAFLFASKVHPNISRIMKIRKELKISTVFNYTGPLTNPVQLDSQLLGINKREMLDLFASVLDKLGRRRALIINGAGYMDEASLQGTNSMILLENGKKTHITLNPEDVGLPYYTNDMIRGGDARENADIMLRILQGEKGAYRDTVLLNAGLGIYANGKTDNVREGIAIAKESIDSGRALQKLEALIHSDTYKKAGVM</sequence>
<evidence type="ECO:0000259" key="7">
    <source>
        <dbReference type="Pfam" id="PF02885"/>
    </source>
</evidence>
<proteinExistence type="inferred from homology"/>
<dbReference type="EC" id="2.4.2.18" evidence="5"/>
<feature type="binding site" evidence="5">
    <location>
        <position position="79"/>
    </location>
    <ligand>
        <name>anthranilate</name>
        <dbReference type="ChEBI" id="CHEBI:16567"/>
        <label>1</label>
    </ligand>
</feature>
<feature type="binding site" evidence="5">
    <location>
        <begin position="107"/>
        <end position="115"/>
    </location>
    <ligand>
        <name>5-phospho-alpha-D-ribose 1-diphosphate</name>
        <dbReference type="ChEBI" id="CHEBI:58017"/>
    </ligand>
</feature>
<dbReference type="PANTHER" id="PTHR43285">
    <property type="entry name" value="ANTHRANILATE PHOSPHORIBOSYLTRANSFERASE"/>
    <property type="match status" value="1"/>
</dbReference>
<dbReference type="HAMAP" id="MF_00211">
    <property type="entry name" value="TrpD"/>
    <property type="match status" value="1"/>
</dbReference>
<keyword evidence="5" id="KW-0028">Amino-acid biosynthesis</keyword>
<evidence type="ECO:0000259" key="6">
    <source>
        <dbReference type="Pfam" id="PF00591"/>
    </source>
</evidence>
<feature type="binding site" evidence="5">
    <location>
        <begin position="82"/>
        <end position="83"/>
    </location>
    <ligand>
        <name>5-phospho-alpha-D-ribose 1-diphosphate</name>
        <dbReference type="ChEBI" id="CHEBI:58017"/>
    </ligand>
</feature>
<feature type="binding site" evidence="5">
    <location>
        <begin position="89"/>
        <end position="92"/>
    </location>
    <ligand>
        <name>5-phospho-alpha-D-ribose 1-diphosphate</name>
        <dbReference type="ChEBI" id="CHEBI:58017"/>
    </ligand>
</feature>
<feature type="domain" description="Glycosyl transferase family 3" evidence="6">
    <location>
        <begin position="73"/>
        <end position="323"/>
    </location>
</feature>
<accession>A0ABR6CIZ3</accession>
<keyword evidence="5" id="KW-0460">Magnesium</keyword>
<feature type="binding site" evidence="5">
    <location>
        <position position="165"/>
    </location>
    <ligand>
        <name>anthranilate</name>
        <dbReference type="ChEBI" id="CHEBI:16567"/>
        <label>2</label>
    </ligand>
</feature>
<evidence type="ECO:0000313" key="9">
    <source>
        <dbReference type="Proteomes" id="UP000626697"/>
    </source>
</evidence>
<dbReference type="InterPro" id="IPR036320">
    <property type="entry name" value="Glycosyl_Trfase_fam3_N_dom_sf"/>
</dbReference>
<evidence type="ECO:0000256" key="4">
    <source>
        <dbReference type="ARBA" id="ARBA00023141"/>
    </source>
</evidence>
<keyword evidence="3 5" id="KW-0822">Tryptophan biosynthesis</keyword>
<feature type="binding site" evidence="5">
    <location>
        <position position="225"/>
    </location>
    <ligand>
        <name>Mg(2+)</name>
        <dbReference type="ChEBI" id="CHEBI:18420"/>
        <label>1</label>
    </ligand>
</feature>
<evidence type="ECO:0000256" key="2">
    <source>
        <dbReference type="ARBA" id="ARBA00022679"/>
    </source>
</evidence>
<dbReference type="Pfam" id="PF00591">
    <property type="entry name" value="Glycos_transf_3"/>
    <property type="match status" value="1"/>
</dbReference>